<reference evidence="2 3" key="1">
    <citation type="journal article" date="2019" name="Int. J. Syst. Evol. Microbiol.">
        <title>The Global Catalogue of Microorganisms (GCM) 10K type strain sequencing project: providing services to taxonomists for standard genome sequencing and annotation.</title>
        <authorList>
            <consortium name="The Broad Institute Genomics Platform"/>
            <consortium name="The Broad Institute Genome Sequencing Center for Infectious Disease"/>
            <person name="Wu L."/>
            <person name="Ma J."/>
        </authorList>
    </citation>
    <scope>NUCLEOTIDE SEQUENCE [LARGE SCALE GENOMIC DNA]</scope>
    <source>
        <strain evidence="2 3">JCM 14368</strain>
    </source>
</reference>
<sequence>MRDGDVRERLQQDQHFGLNGVPDRSAAVGAGQDLLRVPVVRQGNGMNGGVVKGLQVGDAARAGRMKACFIKVPRLWFS</sequence>
<feature type="region of interest" description="Disordered" evidence="1">
    <location>
        <begin position="1"/>
        <end position="24"/>
    </location>
</feature>
<gene>
    <name evidence="2" type="ORF">GCM10008937_15520</name>
</gene>
<organism evidence="2 3">
    <name type="scientific">Deinococcus depolymerans</name>
    <dbReference type="NCBI Taxonomy" id="392408"/>
    <lineage>
        <taxon>Bacteria</taxon>
        <taxon>Thermotogati</taxon>
        <taxon>Deinococcota</taxon>
        <taxon>Deinococci</taxon>
        <taxon>Deinococcales</taxon>
        <taxon>Deinococcaceae</taxon>
        <taxon>Deinococcus</taxon>
    </lineage>
</organism>
<evidence type="ECO:0000313" key="2">
    <source>
        <dbReference type="EMBL" id="GAA0508580.1"/>
    </source>
</evidence>
<protein>
    <submittedName>
        <fullName evidence="2">Uncharacterized protein</fullName>
    </submittedName>
</protein>
<evidence type="ECO:0000256" key="1">
    <source>
        <dbReference type="SAM" id="MobiDB-lite"/>
    </source>
</evidence>
<dbReference type="Proteomes" id="UP001500191">
    <property type="component" value="Unassembled WGS sequence"/>
</dbReference>
<keyword evidence="3" id="KW-1185">Reference proteome</keyword>
<feature type="compositionally biased region" description="Basic and acidic residues" evidence="1">
    <location>
        <begin position="1"/>
        <end position="12"/>
    </location>
</feature>
<accession>A0ABN1C154</accession>
<comment type="caution">
    <text evidence="2">The sequence shown here is derived from an EMBL/GenBank/DDBJ whole genome shotgun (WGS) entry which is preliminary data.</text>
</comment>
<name>A0ABN1C154_9DEIO</name>
<proteinExistence type="predicted"/>
<dbReference type="EMBL" id="BAAADB010000012">
    <property type="protein sequence ID" value="GAA0508580.1"/>
    <property type="molecule type" value="Genomic_DNA"/>
</dbReference>
<evidence type="ECO:0000313" key="3">
    <source>
        <dbReference type="Proteomes" id="UP001500191"/>
    </source>
</evidence>